<evidence type="ECO:0000313" key="8">
    <source>
        <dbReference type="Proteomes" id="UP000887560"/>
    </source>
</evidence>
<dbReference type="AlphaFoldDB" id="A0A915NRQ1"/>
<feature type="region of interest" description="Disordered" evidence="5">
    <location>
        <begin position="1"/>
        <end position="58"/>
    </location>
</feature>
<keyword evidence="4 6" id="KW-0472">Membrane</keyword>
<sequence>KFFGGSSELGEPLLPTQPSSSFKSQQQSVKNTNLPPPPRWSAAPNTFNKTTTAVNSSDSLNLEPKRSISLYSVSFLQDLDVNAIDFSPSIESTQQPLSVFNQNGRRSTSPLSDRRVAFQENNRGTERAASKAETSTFINIETNQQQPLSPQKLTNSNSNLCLLQPPNPSTHFQPKFPRLNNHRTSEVRKMSIVGKPLVYKNYRTDQRFRRVQSKMHNFLERPRGWKAASYHLAGKGGIRAESAHSLVMVLMCLALSVFSTIPEFEEQATLTLYYTVSLDEELRGHYNVHFFSQEIIFVFWLAIEYVCRIWSAGCRSRYRGVAGRIRFGTSAYCIIDIIVITASVVVLCMGATGQGKPLCSCHWLSGNA</sequence>
<evidence type="ECO:0000256" key="3">
    <source>
        <dbReference type="ARBA" id="ARBA00022989"/>
    </source>
</evidence>
<dbReference type="InterPro" id="IPR005821">
    <property type="entry name" value="Ion_trans_dom"/>
</dbReference>
<evidence type="ECO:0000256" key="1">
    <source>
        <dbReference type="ARBA" id="ARBA00004141"/>
    </source>
</evidence>
<keyword evidence="3 6" id="KW-1133">Transmembrane helix</keyword>
<dbReference type="Pfam" id="PF00520">
    <property type="entry name" value="Ion_trans"/>
    <property type="match status" value="1"/>
</dbReference>
<protein>
    <submittedName>
        <fullName evidence="9">Ion transport domain-containing protein</fullName>
    </submittedName>
</protein>
<evidence type="ECO:0000259" key="7">
    <source>
        <dbReference type="Pfam" id="PF00520"/>
    </source>
</evidence>
<proteinExistence type="predicted"/>
<dbReference type="Gene3D" id="1.20.120.350">
    <property type="entry name" value="Voltage-gated potassium channels. Chain C"/>
    <property type="match status" value="1"/>
</dbReference>
<name>A0A915NRQ1_9BILA</name>
<keyword evidence="2 6" id="KW-0812">Transmembrane</keyword>
<evidence type="ECO:0000256" key="5">
    <source>
        <dbReference type="SAM" id="MobiDB-lite"/>
    </source>
</evidence>
<keyword evidence="8" id="KW-1185">Reference proteome</keyword>
<evidence type="ECO:0000256" key="2">
    <source>
        <dbReference type="ARBA" id="ARBA00022692"/>
    </source>
</evidence>
<accession>A0A915NRQ1</accession>
<dbReference type="GO" id="GO:0008076">
    <property type="term" value="C:voltage-gated potassium channel complex"/>
    <property type="evidence" value="ECO:0007669"/>
    <property type="project" value="TreeGrafter"/>
</dbReference>
<evidence type="ECO:0000256" key="6">
    <source>
        <dbReference type="SAM" id="Phobius"/>
    </source>
</evidence>
<feature type="transmembrane region" description="Helical" evidence="6">
    <location>
        <begin position="290"/>
        <end position="310"/>
    </location>
</feature>
<dbReference type="InterPro" id="IPR003937">
    <property type="entry name" value="K_chnl_volt-dep_KCNQ"/>
</dbReference>
<reference evidence="9" key="1">
    <citation type="submission" date="2022-11" db="UniProtKB">
        <authorList>
            <consortium name="WormBaseParasite"/>
        </authorList>
    </citation>
    <scope>IDENTIFICATION</scope>
</reference>
<dbReference type="GO" id="GO:0005249">
    <property type="term" value="F:voltage-gated potassium channel activity"/>
    <property type="evidence" value="ECO:0007669"/>
    <property type="project" value="InterPro"/>
</dbReference>
<dbReference type="PRINTS" id="PR01459">
    <property type="entry name" value="KCNQCHANNEL"/>
</dbReference>
<comment type="subcellular location">
    <subcellularLocation>
        <location evidence="1">Membrane</location>
        <topology evidence="1">Multi-pass membrane protein</topology>
    </subcellularLocation>
</comment>
<dbReference type="Proteomes" id="UP000887560">
    <property type="component" value="Unplaced"/>
</dbReference>
<feature type="domain" description="Ion transport" evidence="7">
    <location>
        <begin position="249"/>
        <end position="350"/>
    </location>
</feature>
<evidence type="ECO:0000313" key="9">
    <source>
        <dbReference type="WBParaSite" id="scf7180000421254.g6556"/>
    </source>
</evidence>
<dbReference type="PANTHER" id="PTHR47735">
    <property type="entry name" value="POTASSIUM VOLTAGE-GATED CHANNEL SUBFAMILY KQT MEMBER 4"/>
    <property type="match status" value="1"/>
</dbReference>
<dbReference type="InterPro" id="IPR027359">
    <property type="entry name" value="Volt_channel_dom_sf"/>
</dbReference>
<dbReference type="WBParaSite" id="scf7180000421254.g6556">
    <property type="protein sequence ID" value="scf7180000421254.g6556"/>
    <property type="gene ID" value="scf7180000421254.g6556"/>
</dbReference>
<feature type="transmembrane region" description="Helical" evidence="6">
    <location>
        <begin position="331"/>
        <end position="352"/>
    </location>
</feature>
<feature type="compositionally biased region" description="Low complexity" evidence="5">
    <location>
        <begin position="17"/>
        <end position="28"/>
    </location>
</feature>
<organism evidence="8 9">
    <name type="scientific">Meloidogyne floridensis</name>
    <dbReference type="NCBI Taxonomy" id="298350"/>
    <lineage>
        <taxon>Eukaryota</taxon>
        <taxon>Metazoa</taxon>
        <taxon>Ecdysozoa</taxon>
        <taxon>Nematoda</taxon>
        <taxon>Chromadorea</taxon>
        <taxon>Rhabditida</taxon>
        <taxon>Tylenchina</taxon>
        <taxon>Tylenchomorpha</taxon>
        <taxon>Tylenchoidea</taxon>
        <taxon>Meloidogynidae</taxon>
        <taxon>Meloidogyninae</taxon>
        <taxon>Meloidogyne</taxon>
    </lineage>
</organism>
<evidence type="ECO:0000256" key="4">
    <source>
        <dbReference type="ARBA" id="ARBA00023136"/>
    </source>
</evidence>
<dbReference type="PANTHER" id="PTHR47735:SF9">
    <property type="entry name" value="POTASSIUM VOLTAGE-GATED CHANNEL SUBFAMILY KQT MEMBER 4-LIKE ISOFORM X1"/>
    <property type="match status" value="1"/>
</dbReference>
<feature type="compositionally biased region" description="Polar residues" evidence="5">
    <location>
        <begin position="43"/>
        <end position="58"/>
    </location>
</feature>
<dbReference type="SUPFAM" id="SSF81324">
    <property type="entry name" value="Voltage-gated potassium channels"/>
    <property type="match status" value="1"/>
</dbReference>